<dbReference type="InterPro" id="IPR050309">
    <property type="entry name" value="Type-B_Carboxylest/Lipase"/>
</dbReference>
<reference evidence="2 3" key="1">
    <citation type="submission" date="2012-12" db="EMBL/GenBank/DDBJ databases">
        <title>Whole genome shotgun sequence of Gordonia aichiensis NBRC 108223.</title>
        <authorList>
            <person name="Isaki-Nakamura S."/>
            <person name="Hosoyama A."/>
            <person name="Tsuchikane K."/>
            <person name="Ando Y."/>
            <person name="Baba S."/>
            <person name="Ohji S."/>
            <person name="Hamada M."/>
            <person name="Tamura T."/>
            <person name="Yamazoe A."/>
            <person name="Yamazaki S."/>
            <person name="Fujita N."/>
        </authorList>
    </citation>
    <scope>NUCLEOTIDE SEQUENCE [LARGE SCALE GENOMIC DNA]</scope>
    <source>
        <strain evidence="2 3">NBRC 108223</strain>
    </source>
</reference>
<dbReference type="SUPFAM" id="SSF53474">
    <property type="entry name" value="alpha/beta-Hydrolases"/>
    <property type="match status" value="1"/>
</dbReference>
<proteinExistence type="predicted"/>
<dbReference type="STRING" id="1220583.GOACH_03_02260"/>
<protein>
    <submittedName>
        <fullName evidence="2">Putative carboxylesterase</fullName>
    </submittedName>
</protein>
<organism evidence="2 3">
    <name type="scientific">Gordonia aichiensis NBRC 108223</name>
    <dbReference type="NCBI Taxonomy" id="1220583"/>
    <lineage>
        <taxon>Bacteria</taxon>
        <taxon>Bacillati</taxon>
        <taxon>Actinomycetota</taxon>
        <taxon>Actinomycetes</taxon>
        <taxon>Mycobacteriales</taxon>
        <taxon>Gordoniaceae</taxon>
        <taxon>Gordonia</taxon>
    </lineage>
</organism>
<sequence length="476" mass="51762">MRRQVQAHEGPRRRAIHYREGMAQPARDDVESTDLHLFDPPCGPVAGIVDGAVVRSSAIPYARADRFAAPEPCAVWTVAHHCEQPAPACPQLPSPLVTAMFGGPPTALVADEDCQRLTITRPAGEIDTPLPVMVWVHGGSYVLGAGDEAHHDPTTLVVEQNVIVVAVTYRLGVLGFLGDGSSERPANLGLLDLIAALDWVHDNIAAFGGDPDQITCVGQSAGADAVAHLMTVPRATRRFRRAILQSAPFGIRWNRSDMARDLFSRTMEFDDSTGLDEILSVQQKLIVDGPRYGLTGAMPFGVQYGLEPLPAESDVEEAWAESASDIDLLVGCNRDEIEFFVPGVPIAETASHVPILGRPIRRVVTSLITRRVYSAPTADFARKHAAAGGRVVDYRVHWHAPGNNLGAAHCIELPLLFGVEEQWEGAQLLEGATWEQVEEAGRVLRAIWGRFLRGEDLGECEPLEARSVLRYRQVSA</sequence>
<dbReference type="ESTHER" id="9acto-l7khl8">
    <property type="family name" value="Carb_B_Bacteria"/>
</dbReference>
<dbReference type="InterPro" id="IPR029058">
    <property type="entry name" value="AB_hydrolase_fold"/>
</dbReference>
<accession>L7KHL8</accession>
<dbReference type="Pfam" id="PF00135">
    <property type="entry name" value="COesterase"/>
    <property type="match status" value="1"/>
</dbReference>
<dbReference type="InterPro" id="IPR002018">
    <property type="entry name" value="CarbesteraseB"/>
</dbReference>
<dbReference type="Proteomes" id="UP000010988">
    <property type="component" value="Unassembled WGS sequence"/>
</dbReference>
<dbReference type="PANTHER" id="PTHR11559">
    <property type="entry name" value="CARBOXYLESTERASE"/>
    <property type="match status" value="1"/>
</dbReference>
<dbReference type="AlphaFoldDB" id="L7KHL8"/>
<keyword evidence="3" id="KW-1185">Reference proteome</keyword>
<dbReference type="EMBL" id="BANR01000003">
    <property type="protein sequence ID" value="GAC47208.1"/>
    <property type="molecule type" value="Genomic_DNA"/>
</dbReference>
<dbReference type="eggNOG" id="COG2272">
    <property type="taxonomic scope" value="Bacteria"/>
</dbReference>
<gene>
    <name evidence="2" type="ORF">GOACH_03_02260</name>
</gene>
<evidence type="ECO:0000313" key="3">
    <source>
        <dbReference type="Proteomes" id="UP000010988"/>
    </source>
</evidence>
<comment type="caution">
    <text evidence="2">The sequence shown here is derived from an EMBL/GenBank/DDBJ whole genome shotgun (WGS) entry which is preliminary data.</text>
</comment>
<name>L7KHL8_9ACTN</name>
<feature type="domain" description="Carboxylesterase type B" evidence="1">
    <location>
        <begin position="57"/>
        <end position="343"/>
    </location>
</feature>
<dbReference type="Gene3D" id="3.40.50.1820">
    <property type="entry name" value="alpha/beta hydrolase"/>
    <property type="match status" value="1"/>
</dbReference>
<evidence type="ECO:0000259" key="1">
    <source>
        <dbReference type="Pfam" id="PF00135"/>
    </source>
</evidence>
<evidence type="ECO:0000313" key="2">
    <source>
        <dbReference type="EMBL" id="GAC47208.1"/>
    </source>
</evidence>